<dbReference type="AlphaFoldDB" id="A9E480"/>
<dbReference type="OrthoDB" id="762068at2"/>
<keyword evidence="1" id="KW-0812">Transmembrane</keyword>
<evidence type="ECO:0000256" key="1">
    <source>
        <dbReference type="SAM" id="Phobius"/>
    </source>
</evidence>
<evidence type="ECO:0000313" key="2">
    <source>
        <dbReference type="EMBL" id="EDP95330.1"/>
    </source>
</evidence>
<dbReference type="STRING" id="391587.KAOT1_09666"/>
<feature type="transmembrane region" description="Helical" evidence="1">
    <location>
        <begin position="120"/>
        <end position="137"/>
    </location>
</feature>
<protein>
    <submittedName>
        <fullName evidence="2">Uncharacterized protein</fullName>
    </submittedName>
</protein>
<dbReference type="Proteomes" id="UP000002945">
    <property type="component" value="Unassembled WGS sequence"/>
</dbReference>
<sequence>MFQQKKSTYVENAQQLAFCKVCKNRLFATDETLLCRLTNAVANFETECTTFSLDDESLETTENNVRQNIIKFIHKNYFTFQLKDENYKWLFHKVATPKYKTVQETHGLSFKDINTNQERVGWSFCAIVAVVFGYTWTTESWHILIWLLTLFVAIGFFIYAIFTLFYYKHKTVLRTTAEGLYYHDQLYHWSDINDFCFLDTSQEKEKNIRVIIGTISSGIVAFNLTKIDIAEAELIEILNLNIAQHYTILDKKRGAMIVSE</sequence>
<evidence type="ECO:0000313" key="3">
    <source>
        <dbReference type="Proteomes" id="UP000002945"/>
    </source>
</evidence>
<reference evidence="2 3" key="1">
    <citation type="journal article" date="2011" name="J. Bacteriol.">
        <title>Genome sequence of the algicidal bacterium Kordia algicida OT-1.</title>
        <authorList>
            <person name="Lee H.S."/>
            <person name="Kang S.G."/>
            <person name="Kwon K.K."/>
            <person name="Lee J.H."/>
            <person name="Kim S.J."/>
        </authorList>
    </citation>
    <scope>NUCLEOTIDE SEQUENCE [LARGE SCALE GENOMIC DNA]</scope>
    <source>
        <strain evidence="2 3">OT-1</strain>
    </source>
</reference>
<name>A9E480_9FLAO</name>
<keyword evidence="1" id="KW-0472">Membrane</keyword>
<dbReference type="HOGENOM" id="CLU_1068669_0_0_10"/>
<feature type="transmembrane region" description="Helical" evidence="1">
    <location>
        <begin position="143"/>
        <end position="167"/>
    </location>
</feature>
<gene>
    <name evidence="2" type="ORF">KAOT1_09666</name>
</gene>
<accession>A9E480</accession>
<dbReference type="RefSeq" id="WP_007094493.1">
    <property type="nucleotide sequence ID" value="NZ_CP142125.1"/>
</dbReference>
<proteinExistence type="predicted"/>
<comment type="caution">
    <text evidence="2">The sequence shown here is derived from an EMBL/GenBank/DDBJ whole genome shotgun (WGS) entry which is preliminary data.</text>
</comment>
<keyword evidence="1" id="KW-1133">Transmembrane helix</keyword>
<organism evidence="2 3">
    <name type="scientific">Kordia algicida OT-1</name>
    <dbReference type="NCBI Taxonomy" id="391587"/>
    <lineage>
        <taxon>Bacteria</taxon>
        <taxon>Pseudomonadati</taxon>
        <taxon>Bacteroidota</taxon>
        <taxon>Flavobacteriia</taxon>
        <taxon>Flavobacteriales</taxon>
        <taxon>Flavobacteriaceae</taxon>
        <taxon>Kordia</taxon>
    </lineage>
</organism>
<keyword evidence="3" id="KW-1185">Reference proteome</keyword>
<dbReference type="EMBL" id="ABIB01000009">
    <property type="protein sequence ID" value="EDP95330.1"/>
    <property type="molecule type" value="Genomic_DNA"/>
</dbReference>